<dbReference type="SUPFAM" id="SSF52540">
    <property type="entry name" value="P-loop containing nucleoside triphosphate hydrolases"/>
    <property type="match status" value="1"/>
</dbReference>
<evidence type="ECO:0000256" key="1">
    <source>
        <dbReference type="ARBA" id="ARBA00009922"/>
    </source>
</evidence>
<dbReference type="GO" id="GO:0005524">
    <property type="term" value="F:ATP binding"/>
    <property type="evidence" value="ECO:0007669"/>
    <property type="project" value="UniProtKB-UniRule"/>
</dbReference>
<evidence type="ECO:0000256" key="9">
    <source>
        <dbReference type="ARBA" id="ARBA00048988"/>
    </source>
</evidence>
<dbReference type="GO" id="GO:0005829">
    <property type="term" value="C:cytosol"/>
    <property type="evidence" value="ECO:0007669"/>
    <property type="project" value="TreeGrafter"/>
</dbReference>
<dbReference type="Gene3D" id="1.10.10.160">
    <property type="match status" value="1"/>
</dbReference>
<keyword evidence="3 10" id="KW-0378">Hydrolase</keyword>
<dbReference type="PANTHER" id="PTHR11070">
    <property type="entry name" value="UVRD / RECB / PCRA DNA HELICASE FAMILY MEMBER"/>
    <property type="match status" value="1"/>
</dbReference>
<dbReference type="PANTHER" id="PTHR11070:SF3">
    <property type="entry name" value="DNA 3'-5' HELICASE"/>
    <property type="match status" value="1"/>
</dbReference>
<evidence type="ECO:0000256" key="8">
    <source>
        <dbReference type="ARBA" id="ARBA00034808"/>
    </source>
</evidence>
<dbReference type="PROSITE" id="PS51198">
    <property type="entry name" value="UVRD_HELICASE_ATP_BIND"/>
    <property type="match status" value="1"/>
</dbReference>
<keyword evidence="5 10" id="KW-0067">ATP-binding</keyword>
<keyword evidence="14" id="KW-1185">Reference proteome</keyword>
<dbReference type="InterPro" id="IPR000212">
    <property type="entry name" value="DNA_helicase_UvrD/REP"/>
</dbReference>
<proteinExistence type="inferred from homology"/>
<dbReference type="GO" id="GO:0003677">
    <property type="term" value="F:DNA binding"/>
    <property type="evidence" value="ECO:0007669"/>
    <property type="project" value="InterPro"/>
</dbReference>
<name>A0A6B2LYM5_9BACT</name>
<feature type="domain" description="UvrD-like helicase C-terminal" evidence="12">
    <location>
        <begin position="296"/>
        <end position="591"/>
    </location>
</feature>
<dbReference type="PROSITE" id="PS51217">
    <property type="entry name" value="UVRD_HELICASE_CTER"/>
    <property type="match status" value="1"/>
</dbReference>
<dbReference type="Gene3D" id="1.10.486.10">
    <property type="entry name" value="PCRA, domain 4"/>
    <property type="match status" value="1"/>
</dbReference>
<comment type="catalytic activity">
    <reaction evidence="7">
        <text>Couples ATP hydrolysis with the unwinding of duplex DNA by translocating in the 3'-5' direction.</text>
        <dbReference type="EC" id="5.6.2.4"/>
    </reaction>
</comment>
<dbReference type="Gene3D" id="3.40.50.300">
    <property type="entry name" value="P-loop containing nucleotide triphosphate hydrolases"/>
    <property type="match status" value="2"/>
</dbReference>
<gene>
    <name evidence="13" type="ORF">G0Q06_00155</name>
</gene>
<keyword evidence="6" id="KW-0413">Isomerase</keyword>
<evidence type="ECO:0000256" key="6">
    <source>
        <dbReference type="ARBA" id="ARBA00023235"/>
    </source>
</evidence>
<dbReference type="RefSeq" id="WP_163961257.1">
    <property type="nucleotide sequence ID" value="NZ_JAAGNX010000001.1"/>
</dbReference>
<feature type="binding site" evidence="10">
    <location>
        <begin position="31"/>
        <end position="38"/>
    </location>
    <ligand>
        <name>ATP</name>
        <dbReference type="ChEBI" id="CHEBI:30616"/>
    </ligand>
</feature>
<evidence type="ECO:0000256" key="5">
    <source>
        <dbReference type="ARBA" id="ARBA00022840"/>
    </source>
</evidence>
<evidence type="ECO:0000256" key="10">
    <source>
        <dbReference type="PROSITE-ProRule" id="PRU00560"/>
    </source>
</evidence>
<comment type="similarity">
    <text evidence="1">Belongs to the helicase family. UvrD subfamily.</text>
</comment>
<organism evidence="13 14">
    <name type="scientific">Oceanipulchritudo coccoides</name>
    <dbReference type="NCBI Taxonomy" id="2706888"/>
    <lineage>
        <taxon>Bacteria</taxon>
        <taxon>Pseudomonadati</taxon>
        <taxon>Verrucomicrobiota</taxon>
        <taxon>Opitutia</taxon>
        <taxon>Puniceicoccales</taxon>
        <taxon>Oceanipulchritudinaceae</taxon>
        <taxon>Oceanipulchritudo</taxon>
    </lineage>
</organism>
<dbReference type="GO" id="GO:0000725">
    <property type="term" value="P:recombinational repair"/>
    <property type="evidence" value="ECO:0007669"/>
    <property type="project" value="TreeGrafter"/>
</dbReference>
<evidence type="ECO:0000259" key="12">
    <source>
        <dbReference type="PROSITE" id="PS51217"/>
    </source>
</evidence>
<dbReference type="InterPro" id="IPR013986">
    <property type="entry name" value="DExx_box_DNA_helicase_dom_sf"/>
</dbReference>
<dbReference type="Pfam" id="PF00580">
    <property type="entry name" value="UvrD-helicase"/>
    <property type="match status" value="1"/>
</dbReference>
<feature type="domain" description="UvrD-like helicase ATP-binding" evidence="11">
    <location>
        <begin position="10"/>
        <end position="295"/>
    </location>
</feature>
<dbReference type="Proteomes" id="UP000478417">
    <property type="component" value="Unassembled WGS sequence"/>
</dbReference>
<keyword evidence="4 10" id="KW-0347">Helicase</keyword>
<dbReference type="AlphaFoldDB" id="A0A6B2LYM5"/>
<evidence type="ECO:0000256" key="3">
    <source>
        <dbReference type="ARBA" id="ARBA00022801"/>
    </source>
</evidence>
<evidence type="ECO:0000256" key="2">
    <source>
        <dbReference type="ARBA" id="ARBA00022741"/>
    </source>
</evidence>
<evidence type="ECO:0000313" key="14">
    <source>
        <dbReference type="Proteomes" id="UP000478417"/>
    </source>
</evidence>
<comment type="catalytic activity">
    <reaction evidence="9">
        <text>ATP + H2O = ADP + phosphate + H(+)</text>
        <dbReference type="Rhea" id="RHEA:13065"/>
        <dbReference type="ChEBI" id="CHEBI:15377"/>
        <dbReference type="ChEBI" id="CHEBI:15378"/>
        <dbReference type="ChEBI" id="CHEBI:30616"/>
        <dbReference type="ChEBI" id="CHEBI:43474"/>
        <dbReference type="ChEBI" id="CHEBI:456216"/>
        <dbReference type="EC" id="5.6.2.4"/>
    </reaction>
</comment>
<dbReference type="Pfam" id="PF13361">
    <property type="entry name" value="UvrD_C"/>
    <property type="match status" value="1"/>
</dbReference>
<accession>A0A6B2LYM5</accession>
<dbReference type="GO" id="GO:0043138">
    <property type="term" value="F:3'-5' DNA helicase activity"/>
    <property type="evidence" value="ECO:0007669"/>
    <property type="project" value="UniProtKB-EC"/>
</dbReference>
<dbReference type="InterPro" id="IPR014017">
    <property type="entry name" value="DNA_helicase_UvrD-like_C"/>
</dbReference>
<keyword evidence="2 10" id="KW-0547">Nucleotide-binding</keyword>
<dbReference type="GO" id="GO:0016787">
    <property type="term" value="F:hydrolase activity"/>
    <property type="evidence" value="ECO:0007669"/>
    <property type="project" value="UniProtKB-UniRule"/>
</dbReference>
<dbReference type="InterPro" id="IPR014016">
    <property type="entry name" value="UvrD-like_ATP-bd"/>
</dbReference>
<evidence type="ECO:0000313" key="13">
    <source>
        <dbReference type="EMBL" id="NDV60857.1"/>
    </source>
</evidence>
<evidence type="ECO:0000256" key="7">
    <source>
        <dbReference type="ARBA" id="ARBA00034617"/>
    </source>
</evidence>
<reference evidence="13 14" key="1">
    <citation type="submission" date="2020-02" db="EMBL/GenBank/DDBJ databases">
        <title>Albibacoteraceae fam. nov., the first described family within the subdivision 4 Verrucomicrobia.</title>
        <authorList>
            <person name="Xi F."/>
        </authorList>
    </citation>
    <scope>NUCLEOTIDE SEQUENCE [LARGE SCALE GENOMIC DNA]</scope>
    <source>
        <strain evidence="13 14">CK1056</strain>
    </source>
</reference>
<comment type="caution">
    <text evidence="13">The sequence shown here is derived from an EMBL/GenBank/DDBJ whole genome shotgun (WGS) entry which is preliminary data.</text>
</comment>
<dbReference type="InterPro" id="IPR027417">
    <property type="entry name" value="P-loop_NTPase"/>
</dbReference>
<protein>
    <recommendedName>
        <fullName evidence="8">DNA 3'-5' helicase</fullName>
        <ecNumber evidence="8">5.6.2.4</ecNumber>
    </recommendedName>
</protein>
<dbReference type="EC" id="5.6.2.4" evidence="8"/>
<evidence type="ECO:0000256" key="4">
    <source>
        <dbReference type="ARBA" id="ARBA00022806"/>
    </source>
</evidence>
<evidence type="ECO:0000259" key="11">
    <source>
        <dbReference type="PROSITE" id="PS51198"/>
    </source>
</evidence>
<dbReference type="EMBL" id="JAAGNX010000001">
    <property type="protein sequence ID" value="NDV60857.1"/>
    <property type="molecule type" value="Genomic_DNA"/>
</dbReference>
<dbReference type="CDD" id="cd17932">
    <property type="entry name" value="DEXQc_UvrD"/>
    <property type="match status" value="1"/>
</dbReference>
<sequence>MNWSPIDFEADLNKDQYAAVTAKDGPALVLAGAGSGKTRTLTYRVAWLLLEKNISPNQLLLLTFTNKAAKEMIERVQSLTGLGQTPRWSGTFHSIGGRLLRQYGSLIGLSQSYTIMDQSDSEGLMTAVIKDSDKAFLKNKDHPKAKVIQNLLSYARNTRQPFVDLLRERYPWHENISAQINGFVKLYDTAKREQQVVDYDDLLVLWLRLLQEFQDVQAACQEHFPYILVDEYQDTNIIQAEIIDLIGAHHNIMAVGDDAQCIYTWRGALFENIRSFPERHPGTSIYKILTNYRSIPPILKLANNVLAMQPGDSGYPKELVAERKGNMRPYVVPLIDTRQQAQFLVSRIEALYEEGIPLSNIAILYRAHYQALDAQLEFTRRGIPFIITSGLRFFEQAHVKDFVAQLRVLSNPDDSPAFERLLCLLPKVGPATVKKVRMAADKVLKKQLDGHESAHGDLFDKAHPRDPDFFTALAADEVSNKIPVDARDDFKSMVATFLEVRPLLQGKEALSPNQAVEQMLEGWYGDYIRNVYPDWENREEDLQSIISFASRFETMAELLAQLVLMNSETSDKHIEPDDEAVRMTTIHQAKGLEFPVVFLISCADEWLPLKRAIEEGDVDEERRLFYVAVTRAMNELYLSFPMMHATRGGGVQRMMPSRFLSEIPSEHYEKLSYGSRW</sequence>